<reference evidence="2" key="1">
    <citation type="submission" date="2014-05" db="EMBL/GenBank/DDBJ databases">
        <title>Whole genome sequencing of Lactobacillus casei NRIC0644.</title>
        <authorList>
            <person name="Atarashi H."/>
            <person name="Yoshida Y."/>
            <person name="Fujimura S."/>
            <person name="Tanaka N."/>
            <person name="Shiwa Y."/>
            <person name="Yoshikawa H."/>
            <person name="Okada S."/>
            <person name="Nakagawa J."/>
        </authorList>
    </citation>
    <scope>NUCLEOTIDE SEQUENCE [LARGE SCALE GENOMIC DNA]</scope>
    <source>
        <strain evidence="2">NRIC0644</strain>
    </source>
</reference>
<dbReference type="AlphaFoldDB" id="A0A0C9PXX4"/>
<comment type="caution">
    <text evidence="1">The sequence shown here is derived from an EMBL/GenBank/DDBJ whole genome shotgun (WGS) entry which is preliminary data.</text>
</comment>
<organism evidence="1 2">
    <name type="scientific">Lacticaseibacillus paracasei NRIC 0644</name>
    <dbReference type="NCBI Taxonomy" id="1435038"/>
    <lineage>
        <taxon>Bacteria</taxon>
        <taxon>Bacillati</taxon>
        <taxon>Bacillota</taxon>
        <taxon>Bacilli</taxon>
        <taxon>Lactobacillales</taxon>
        <taxon>Lactobacillaceae</taxon>
        <taxon>Lacticaseibacillus</taxon>
    </lineage>
</organism>
<name>A0A0C9PXX4_LACPA</name>
<dbReference type="EMBL" id="BAYM01000092">
    <property type="protein sequence ID" value="GAN37034.1"/>
    <property type="molecule type" value="Genomic_DNA"/>
</dbReference>
<gene>
    <name evidence="1" type="ORF">LC0644_1623</name>
</gene>
<protein>
    <submittedName>
        <fullName evidence="1">Uncharacterized protein</fullName>
    </submittedName>
</protein>
<accession>A0A0C9PXX4</accession>
<evidence type="ECO:0000313" key="1">
    <source>
        <dbReference type="EMBL" id="GAN37034.1"/>
    </source>
</evidence>
<proteinExistence type="predicted"/>
<dbReference type="Proteomes" id="UP000032552">
    <property type="component" value="Unassembled WGS sequence"/>
</dbReference>
<evidence type="ECO:0000313" key="2">
    <source>
        <dbReference type="Proteomes" id="UP000032552"/>
    </source>
</evidence>
<sequence>MATKQLCEVTPKKKARPQLIVPDWLVIIDNHGENCYSIFRYMQRLKAKLVKNYEIAIFERLDEQSLAYLNALTQY</sequence>